<accession>A0ABS0NRX2</accession>
<keyword evidence="4" id="KW-1185">Reference proteome</keyword>
<feature type="transmembrane region" description="Helical" evidence="2">
    <location>
        <begin position="60"/>
        <end position="79"/>
    </location>
</feature>
<evidence type="ECO:0008006" key="5">
    <source>
        <dbReference type="Google" id="ProtNLM"/>
    </source>
</evidence>
<name>A0ABS0NRX2_9ACTN</name>
<gene>
    <name evidence="3" type="ORF">IHE55_25475</name>
</gene>
<feature type="region of interest" description="Disordered" evidence="1">
    <location>
        <begin position="121"/>
        <end position="178"/>
    </location>
</feature>
<dbReference type="InterPro" id="IPR045428">
    <property type="entry name" value="EACC1"/>
</dbReference>
<keyword evidence="2" id="KW-1133">Transmembrane helix</keyword>
<protein>
    <recommendedName>
        <fullName evidence="5">DUF3040 domain-containing protein</fullName>
    </recommendedName>
</protein>
<evidence type="ECO:0000256" key="2">
    <source>
        <dbReference type="SAM" id="Phobius"/>
    </source>
</evidence>
<proteinExistence type="predicted"/>
<feature type="compositionally biased region" description="Basic and acidic residues" evidence="1">
    <location>
        <begin position="157"/>
        <end position="169"/>
    </location>
</feature>
<reference evidence="3 4" key="1">
    <citation type="submission" date="2020-09" db="EMBL/GenBank/DDBJ databases">
        <title>Biosynthesis of the nuclear factor of activated T cells inhibitor NFAT-133 and its congeners in Streptomyces pactum.</title>
        <authorList>
            <person name="Zhou W."/>
            <person name="Posri P."/>
            <person name="Abugrain M.E."/>
            <person name="Weisberg A.J."/>
            <person name="Chang J.H."/>
            <person name="Mahmud T."/>
        </authorList>
    </citation>
    <scope>NUCLEOTIDE SEQUENCE [LARGE SCALE GENOMIC DNA]</scope>
    <source>
        <strain evidence="3 4">ATCC 27456</strain>
    </source>
</reference>
<evidence type="ECO:0000313" key="4">
    <source>
        <dbReference type="Proteomes" id="UP000807371"/>
    </source>
</evidence>
<keyword evidence="2" id="KW-0472">Membrane</keyword>
<keyword evidence="2" id="KW-0812">Transmembrane</keyword>
<dbReference type="RefSeq" id="WP_197991168.1">
    <property type="nucleotide sequence ID" value="NZ_JACYXC010000001.1"/>
</dbReference>
<feature type="compositionally biased region" description="Low complexity" evidence="1">
    <location>
        <begin position="129"/>
        <end position="142"/>
    </location>
</feature>
<dbReference type="Proteomes" id="UP000807371">
    <property type="component" value="Unassembled WGS sequence"/>
</dbReference>
<comment type="caution">
    <text evidence="3">The sequence shown here is derived from an EMBL/GenBank/DDBJ whole genome shotgun (WGS) entry which is preliminary data.</text>
</comment>
<dbReference type="Pfam" id="PF19953">
    <property type="entry name" value="EACC1"/>
    <property type="match status" value="1"/>
</dbReference>
<dbReference type="EMBL" id="JACYXC010000001">
    <property type="protein sequence ID" value="MBH5337947.1"/>
    <property type="molecule type" value="Genomic_DNA"/>
</dbReference>
<evidence type="ECO:0000313" key="3">
    <source>
        <dbReference type="EMBL" id="MBH5337947.1"/>
    </source>
</evidence>
<sequence>MGEPVTVAVGDRHHPADTEDELRSLLRWLDRDESLRDRVRGRIRGNRAPEPGAMGAGFDILQLTIGSGLSVGALVVSVLQWRDARRTRPVLTLRRGGVEVVVPADGTADEETVRRVVALLGEGAGPGPAGTVPPDTSPAPAGTGDGGGDGGAGEPDGGDRRGGGGRGDDGGEGGGGTW</sequence>
<feature type="compositionally biased region" description="Gly residues" evidence="1">
    <location>
        <begin position="143"/>
        <end position="155"/>
    </location>
</feature>
<organism evidence="3 4">
    <name type="scientific">Streptomyces pactum</name>
    <dbReference type="NCBI Taxonomy" id="68249"/>
    <lineage>
        <taxon>Bacteria</taxon>
        <taxon>Bacillati</taxon>
        <taxon>Actinomycetota</taxon>
        <taxon>Actinomycetes</taxon>
        <taxon>Kitasatosporales</taxon>
        <taxon>Streptomycetaceae</taxon>
        <taxon>Streptomyces</taxon>
    </lineage>
</organism>
<evidence type="ECO:0000256" key="1">
    <source>
        <dbReference type="SAM" id="MobiDB-lite"/>
    </source>
</evidence>